<feature type="region of interest" description="Disordered" evidence="1">
    <location>
        <begin position="161"/>
        <end position="212"/>
    </location>
</feature>
<dbReference type="Proteomes" id="UP000827549">
    <property type="component" value="Chromosome 7"/>
</dbReference>
<dbReference type="GeneID" id="87812641"/>
<protein>
    <submittedName>
        <fullName evidence="2">Uncharacterized protein</fullName>
    </submittedName>
</protein>
<accession>A0AAF1BM87</accession>
<gene>
    <name evidence="2" type="ORF">LOC62_07G009480</name>
</gene>
<reference evidence="2" key="1">
    <citation type="submission" date="2023-10" db="EMBL/GenBank/DDBJ databases">
        <authorList>
            <person name="Noh H."/>
        </authorList>
    </citation>
    <scope>NUCLEOTIDE SEQUENCE</scope>
    <source>
        <strain evidence="2">DUCC4014</strain>
    </source>
</reference>
<feature type="compositionally biased region" description="Pro residues" evidence="1">
    <location>
        <begin position="194"/>
        <end position="203"/>
    </location>
</feature>
<evidence type="ECO:0000256" key="1">
    <source>
        <dbReference type="SAM" id="MobiDB-lite"/>
    </source>
</evidence>
<keyword evidence="3" id="KW-1185">Reference proteome</keyword>
<dbReference type="AlphaFoldDB" id="A0AAF1BM87"/>
<sequence>MYTRAFAFCNGTCSPECMIIFWGIEDSYTIGIHRETLRTQLLVGDTPLSDDDLTYHFGLWFTEYGQRIVENTLAYDNCRPEETCNSECDGPSHARFWYGTDALPSPGHLDAPEPQSSKKRGEKRKCKEPARLVEITLAVDCDECRSNKTIAAAAECAVAEPAATDEPPADPAVSTPADPEALSRSTSMLVEAPPIDPNRPDTPSPSRLPTLRRPQTCFCDECLNPPTRYARLDDSDLEG</sequence>
<dbReference type="RefSeq" id="XP_062632018.1">
    <property type="nucleotide sequence ID" value="XM_062776034.1"/>
</dbReference>
<evidence type="ECO:0000313" key="2">
    <source>
        <dbReference type="EMBL" id="WOO85992.1"/>
    </source>
</evidence>
<organism evidence="2 3">
    <name type="scientific">Vanrija pseudolonga</name>
    <dbReference type="NCBI Taxonomy" id="143232"/>
    <lineage>
        <taxon>Eukaryota</taxon>
        <taxon>Fungi</taxon>
        <taxon>Dikarya</taxon>
        <taxon>Basidiomycota</taxon>
        <taxon>Agaricomycotina</taxon>
        <taxon>Tremellomycetes</taxon>
        <taxon>Trichosporonales</taxon>
        <taxon>Trichosporonaceae</taxon>
        <taxon>Vanrija</taxon>
    </lineage>
</organism>
<proteinExistence type="predicted"/>
<evidence type="ECO:0000313" key="3">
    <source>
        <dbReference type="Proteomes" id="UP000827549"/>
    </source>
</evidence>
<name>A0AAF1BM87_9TREE</name>
<feature type="region of interest" description="Disordered" evidence="1">
    <location>
        <begin position="104"/>
        <end position="125"/>
    </location>
</feature>
<dbReference type="EMBL" id="CP086720">
    <property type="protein sequence ID" value="WOO85992.1"/>
    <property type="molecule type" value="Genomic_DNA"/>
</dbReference>